<dbReference type="Proteomes" id="UP000640583">
    <property type="component" value="Unassembled WGS sequence"/>
</dbReference>
<reference evidence="1" key="1">
    <citation type="submission" date="2020-10" db="EMBL/GenBank/DDBJ databases">
        <title>Paenihalocynthiibacter styelae gen. nov., sp. nov., isolated from stalked sea squirt Styela clava.</title>
        <authorList>
            <person name="Kim Y.-O."/>
            <person name="Yoon J.-H."/>
        </authorList>
    </citation>
    <scope>NUCLEOTIDE SEQUENCE</scope>
    <source>
        <strain evidence="1">MYP1-1</strain>
    </source>
</reference>
<organism evidence="1 2">
    <name type="scientific">Halocynthiibacter styelae</name>
    <dbReference type="NCBI Taxonomy" id="2761955"/>
    <lineage>
        <taxon>Bacteria</taxon>
        <taxon>Pseudomonadati</taxon>
        <taxon>Pseudomonadota</taxon>
        <taxon>Alphaproteobacteria</taxon>
        <taxon>Rhodobacterales</taxon>
        <taxon>Paracoccaceae</taxon>
        <taxon>Halocynthiibacter</taxon>
    </lineage>
</organism>
<dbReference type="RefSeq" id="WP_228847779.1">
    <property type="nucleotide sequence ID" value="NZ_JADCKQ010000003.1"/>
</dbReference>
<gene>
    <name evidence="1" type="ORF">H1D41_04415</name>
</gene>
<comment type="caution">
    <text evidence="1">The sequence shown here is derived from an EMBL/GenBank/DDBJ whole genome shotgun (WGS) entry which is preliminary data.</text>
</comment>
<evidence type="ECO:0000313" key="2">
    <source>
        <dbReference type="Proteomes" id="UP000640583"/>
    </source>
</evidence>
<protein>
    <submittedName>
        <fullName evidence="1">Uncharacterized protein</fullName>
    </submittedName>
</protein>
<dbReference type="AlphaFoldDB" id="A0A8J7LPI6"/>
<accession>A0A8J7LPI6</accession>
<dbReference type="EMBL" id="JADCKQ010000003">
    <property type="protein sequence ID" value="MBI1492872.1"/>
    <property type="molecule type" value="Genomic_DNA"/>
</dbReference>
<evidence type="ECO:0000313" key="1">
    <source>
        <dbReference type="EMBL" id="MBI1492872.1"/>
    </source>
</evidence>
<proteinExistence type="predicted"/>
<keyword evidence="2" id="KW-1185">Reference proteome</keyword>
<name>A0A8J7LPI6_9RHOB</name>
<sequence length="72" mass="7990">MTDGTSDLPIGTPLLATVVLPDGSEHFFEAWKEWLHRRQPQCKESEAFLLQGAHIEQVPIGADVMLSEKETG</sequence>